<name>A0A4U6UJ26_SETVI</name>
<evidence type="ECO:0008006" key="4">
    <source>
        <dbReference type="Google" id="ProtNLM"/>
    </source>
</evidence>
<dbReference type="EMBL" id="CM016557">
    <property type="protein sequence ID" value="TKW10537.1"/>
    <property type="molecule type" value="Genomic_DNA"/>
</dbReference>
<proteinExistence type="predicted"/>
<evidence type="ECO:0000313" key="3">
    <source>
        <dbReference type="Proteomes" id="UP000298652"/>
    </source>
</evidence>
<dbReference type="InterPro" id="IPR035992">
    <property type="entry name" value="Ricin_B-like_lectins"/>
</dbReference>
<organism evidence="2 3">
    <name type="scientific">Setaria viridis</name>
    <name type="common">Green bristlegrass</name>
    <name type="synonym">Setaria italica subsp. viridis</name>
    <dbReference type="NCBI Taxonomy" id="4556"/>
    <lineage>
        <taxon>Eukaryota</taxon>
        <taxon>Viridiplantae</taxon>
        <taxon>Streptophyta</taxon>
        <taxon>Embryophyta</taxon>
        <taxon>Tracheophyta</taxon>
        <taxon>Spermatophyta</taxon>
        <taxon>Magnoliopsida</taxon>
        <taxon>Liliopsida</taxon>
        <taxon>Poales</taxon>
        <taxon>Poaceae</taxon>
        <taxon>PACMAD clade</taxon>
        <taxon>Panicoideae</taxon>
        <taxon>Panicodae</taxon>
        <taxon>Paniceae</taxon>
        <taxon>Cenchrinae</taxon>
        <taxon>Setaria</taxon>
    </lineage>
</organism>
<keyword evidence="3" id="KW-1185">Reference proteome</keyword>
<feature type="chain" id="PRO_5020446186" description="Ricin B lectin domain-containing protein" evidence="1">
    <location>
        <begin position="27"/>
        <end position="192"/>
    </location>
</feature>
<feature type="signal peptide" evidence="1">
    <location>
        <begin position="1"/>
        <end position="26"/>
    </location>
</feature>
<dbReference type="Proteomes" id="UP000298652">
    <property type="component" value="Chromosome 6"/>
</dbReference>
<gene>
    <name evidence="2" type="ORF">SEVIR_6G171100v2</name>
</gene>
<dbReference type="PANTHER" id="PTHR31257">
    <property type="entry name" value="RICIN B-LIKE LECTIN EULS3"/>
    <property type="match status" value="1"/>
</dbReference>
<dbReference type="Gramene" id="TKW10537">
    <property type="protein sequence ID" value="TKW10537"/>
    <property type="gene ID" value="SEVIR_6G171100v2"/>
</dbReference>
<dbReference type="OMA" id="WATLLMC"/>
<dbReference type="InterPro" id="IPR040249">
    <property type="entry name" value="Ricin_B-like_lectin_EULS3-like"/>
</dbReference>
<protein>
    <recommendedName>
        <fullName evidence="4">Ricin B lectin domain-containing protein</fullName>
    </recommendedName>
</protein>
<evidence type="ECO:0000313" key="2">
    <source>
        <dbReference type="EMBL" id="TKW10537.1"/>
    </source>
</evidence>
<keyword evidence="1" id="KW-0732">Signal</keyword>
<accession>A0A4U6UJ26</accession>
<dbReference type="PANTHER" id="PTHR31257:SF17">
    <property type="entry name" value="RICIN B LECTIN DOMAIN-CONTAINING PROTEIN"/>
    <property type="match status" value="1"/>
</dbReference>
<sequence>MARLATAAAGLAWAAILLMCAALVAGQGADVESSFPKGSLPPPVRIYCKQNSALNVAVRGGNVVLATAVCSDMSQKWHMLPTSPSAAAGPGPMPFSLMNAQTGQVITIPSGNGQVGLSSRFGAAGAGLQELWTAEKPTGTDGFYPLFVNKDKRFTLNGQPWVHDGSLVRISSASATSDNALWQITSYPLCFP</sequence>
<reference evidence="2" key="1">
    <citation type="submission" date="2019-03" db="EMBL/GenBank/DDBJ databases">
        <title>WGS assembly of Setaria viridis.</title>
        <authorList>
            <person name="Huang P."/>
            <person name="Jenkins J."/>
            <person name="Grimwood J."/>
            <person name="Barry K."/>
            <person name="Healey A."/>
            <person name="Mamidi S."/>
            <person name="Sreedasyam A."/>
            <person name="Shu S."/>
            <person name="Feldman M."/>
            <person name="Wu J."/>
            <person name="Yu Y."/>
            <person name="Chen C."/>
            <person name="Johnson J."/>
            <person name="Rokhsar D."/>
            <person name="Baxter I."/>
            <person name="Schmutz J."/>
            <person name="Brutnell T."/>
            <person name="Kellogg E."/>
        </authorList>
    </citation>
    <scope>NUCLEOTIDE SEQUENCE [LARGE SCALE GENOMIC DNA]</scope>
</reference>
<dbReference type="SUPFAM" id="SSF50370">
    <property type="entry name" value="Ricin B-like lectins"/>
    <property type="match status" value="1"/>
</dbReference>
<evidence type="ECO:0000256" key="1">
    <source>
        <dbReference type="SAM" id="SignalP"/>
    </source>
</evidence>
<dbReference type="AlphaFoldDB" id="A0A4U6UJ26"/>